<name>A0A398CWG4_9BACT</name>
<protein>
    <submittedName>
        <fullName evidence="2">YvrJ family protein</fullName>
    </submittedName>
</protein>
<proteinExistence type="predicted"/>
<evidence type="ECO:0000313" key="2">
    <source>
        <dbReference type="EMBL" id="RIE06540.1"/>
    </source>
</evidence>
<sequence>MDELVKLISNIGFPIAVSVYLLTVFGGKLDQMQASLDRLADVIETALRINGSAVTP</sequence>
<keyword evidence="1" id="KW-0472">Membrane</keyword>
<dbReference type="EMBL" id="QXIS01000007">
    <property type="protein sequence ID" value="RIE06540.1"/>
    <property type="molecule type" value="Genomic_DNA"/>
</dbReference>
<dbReference type="OrthoDB" id="9804850at2"/>
<keyword evidence="1" id="KW-0812">Transmembrane</keyword>
<gene>
    <name evidence="2" type="ORF">SMC7_01610</name>
</gene>
<dbReference type="AlphaFoldDB" id="A0A398CWG4"/>
<reference evidence="2 3" key="1">
    <citation type="submission" date="2018-09" db="EMBL/GenBank/DDBJ databases">
        <title>Discovery and Ecogenomic Context for Candidatus Cryosericales, a Global Caldiserica Order Active in Thawing Permafrost.</title>
        <authorList>
            <person name="Martinez M.A."/>
            <person name="Woodcroft B.J."/>
            <person name="Ignacio Espinoza J.C."/>
            <person name="Zayed A."/>
            <person name="Singleton C.M."/>
            <person name="Boyd J."/>
            <person name="Li Y.-F."/>
            <person name="Purvine S."/>
            <person name="Maughan H."/>
            <person name="Hodgkins S.B."/>
            <person name="Anderson D."/>
            <person name="Sederholm M."/>
            <person name="Temperton B."/>
            <person name="Saleska S.R."/>
            <person name="Tyson G.W."/>
            <person name="Rich V.I."/>
        </authorList>
    </citation>
    <scope>NUCLEOTIDE SEQUENCE [LARGE SCALE GENOMIC DNA]</scope>
    <source>
        <strain evidence="2 3">SMC7</strain>
    </source>
</reference>
<accession>A0A398CWG4</accession>
<keyword evidence="1" id="KW-1133">Transmembrane helix</keyword>
<keyword evidence="3" id="KW-1185">Reference proteome</keyword>
<evidence type="ECO:0000256" key="1">
    <source>
        <dbReference type="SAM" id="Phobius"/>
    </source>
</evidence>
<evidence type="ECO:0000313" key="3">
    <source>
        <dbReference type="Proteomes" id="UP000266328"/>
    </source>
</evidence>
<dbReference type="Pfam" id="PF12841">
    <property type="entry name" value="YvrJ"/>
    <property type="match status" value="1"/>
</dbReference>
<organism evidence="2 3">
    <name type="scientific">Candidatus Cryosericum terrychapinii</name>
    <dbReference type="NCBI Taxonomy" id="2290919"/>
    <lineage>
        <taxon>Bacteria</taxon>
        <taxon>Pseudomonadati</taxon>
        <taxon>Caldisericota/Cryosericota group</taxon>
        <taxon>Candidatus Cryosericota</taxon>
        <taxon>Candidatus Cryosericia</taxon>
        <taxon>Candidatus Cryosericales</taxon>
        <taxon>Candidatus Cryosericaceae</taxon>
        <taxon>Candidatus Cryosericum</taxon>
    </lineage>
</organism>
<dbReference type="RefSeq" id="WP_119088638.1">
    <property type="nucleotide sequence ID" value="NZ_QXIS01000007.1"/>
</dbReference>
<dbReference type="Proteomes" id="UP000266328">
    <property type="component" value="Unassembled WGS sequence"/>
</dbReference>
<dbReference type="InterPro" id="IPR024419">
    <property type="entry name" value="YvrJ"/>
</dbReference>
<comment type="caution">
    <text evidence="2">The sequence shown here is derived from an EMBL/GenBank/DDBJ whole genome shotgun (WGS) entry which is preliminary data.</text>
</comment>
<feature type="transmembrane region" description="Helical" evidence="1">
    <location>
        <begin position="7"/>
        <end position="27"/>
    </location>
</feature>